<evidence type="ECO:0000313" key="10">
    <source>
        <dbReference type="EMBL" id="PSN70586.1"/>
    </source>
</evidence>
<sequence>MFLSSRISRAARIRARLFSTTARRDADFTHVVVGAGVVGLSIARKLQDRDGVSTVLIEKHGSVGTETSSRNSEVIHAGLYYGKDSLKSRLCIKGKDMLYDLCQRHHIPHQNCGKWVVAQDSTQFAAIEKVHDFAQSVGVPTRFLSKAEASRREPDVRAEAGVLESPTTGIIDSHGLMTYLQGDFEDKGGITALQSPVTSIKPIDSGKGGWEVTTKTPEGDETTITAETLINSAGLHAIPLSNTILPKERHKTPYYAKGSYFCYSLSHPRPRTLIYPAPVPGHGGLGTHLTLDLGGRIRFGPDVEWIDSPEDYTPNSKNLEAAMEDIQSYLPGVEKDAIGLDYVGIRPKLQGKGSVYSGTGFQDFYIVKEEGFEGFVNLLGIESPGLTSCLAIADEVERLLY</sequence>
<dbReference type="Pfam" id="PF01266">
    <property type="entry name" value="DAO"/>
    <property type="match status" value="1"/>
</dbReference>
<keyword evidence="3" id="KW-0274">FAD</keyword>
<feature type="domain" description="FAD dependent oxidoreductase" evidence="9">
    <location>
        <begin position="31"/>
        <end position="396"/>
    </location>
</feature>
<comment type="catalytic activity">
    <reaction evidence="5">
        <text>(S)-2-hydroxyglutarate + A = 2-oxoglutarate + AH2</text>
        <dbReference type="Rhea" id="RHEA:21252"/>
        <dbReference type="ChEBI" id="CHEBI:13193"/>
        <dbReference type="ChEBI" id="CHEBI:16782"/>
        <dbReference type="ChEBI" id="CHEBI:16810"/>
        <dbReference type="ChEBI" id="CHEBI:17499"/>
        <dbReference type="EC" id="1.1.99.2"/>
    </reaction>
</comment>
<dbReference type="Gene3D" id="3.30.9.10">
    <property type="entry name" value="D-Amino Acid Oxidase, subunit A, domain 2"/>
    <property type="match status" value="1"/>
</dbReference>
<dbReference type="GO" id="GO:0047545">
    <property type="term" value="F:(S)-2-hydroxyglutarate dehydrogenase activity"/>
    <property type="evidence" value="ECO:0007669"/>
    <property type="project" value="UniProtKB-EC"/>
</dbReference>
<dbReference type="STRING" id="1448308.A0A2T2NZ78"/>
<dbReference type="InterPro" id="IPR006076">
    <property type="entry name" value="FAD-dep_OxRdtase"/>
</dbReference>
<dbReference type="PANTHER" id="PTHR43104">
    <property type="entry name" value="L-2-HYDROXYGLUTARATE DEHYDROGENASE, MITOCHONDRIAL"/>
    <property type="match status" value="1"/>
</dbReference>
<evidence type="ECO:0000256" key="7">
    <source>
        <dbReference type="ARBA" id="ARBA00038878"/>
    </source>
</evidence>
<name>A0A2T2NZ78_CORCC</name>
<dbReference type="AlphaFoldDB" id="A0A2T2NZ78"/>
<dbReference type="EMBL" id="KZ678131">
    <property type="protein sequence ID" value="PSN70586.1"/>
    <property type="molecule type" value="Genomic_DNA"/>
</dbReference>
<gene>
    <name evidence="10" type="ORF">BS50DRAFT_570126</name>
</gene>
<evidence type="ECO:0000256" key="5">
    <source>
        <dbReference type="ARBA" id="ARBA00036066"/>
    </source>
</evidence>
<keyword evidence="2" id="KW-0285">Flavoprotein</keyword>
<dbReference type="EC" id="1.1.99.2" evidence="7"/>
<evidence type="ECO:0000256" key="3">
    <source>
        <dbReference type="ARBA" id="ARBA00022827"/>
    </source>
</evidence>
<protein>
    <recommendedName>
        <fullName evidence="8">L-2-hydroxyglutarate dehydrogenase, mitochondrial</fullName>
        <ecNumber evidence="7">1.1.99.2</ecNumber>
    </recommendedName>
</protein>
<dbReference type="Gene3D" id="3.50.50.60">
    <property type="entry name" value="FAD/NAD(P)-binding domain"/>
    <property type="match status" value="1"/>
</dbReference>
<evidence type="ECO:0000256" key="2">
    <source>
        <dbReference type="ARBA" id="ARBA00022630"/>
    </source>
</evidence>
<dbReference type="SUPFAM" id="SSF51905">
    <property type="entry name" value="FAD/NAD(P)-binding domain"/>
    <property type="match status" value="1"/>
</dbReference>
<reference evidence="10 11" key="1">
    <citation type="journal article" date="2018" name="Front. Microbiol.">
        <title>Genome-Wide Analysis of Corynespora cassiicola Leaf Fall Disease Putative Effectors.</title>
        <authorList>
            <person name="Lopez D."/>
            <person name="Ribeiro S."/>
            <person name="Label P."/>
            <person name="Fumanal B."/>
            <person name="Venisse J.S."/>
            <person name="Kohler A."/>
            <person name="de Oliveira R.R."/>
            <person name="Labutti K."/>
            <person name="Lipzen A."/>
            <person name="Lail K."/>
            <person name="Bauer D."/>
            <person name="Ohm R.A."/>
            <person name="Barry K.W."/>
            <person name="Spatafora J."/>
            <person name="Grigoriev I.V."/>
            <person name="Martin F.M."/>
            <person name="Pujade-Renaud V."/>
        </authorList>
    </citation>
    <scope>NUCLEOTIDE SEQUENCE [LARGE SCALE GENOMIC DNA]</scope>
    <source>
        <strain evidence="10 11">Philippines</strain>
    </source>
</reference>
<keyword evidence="11" id="KW-1185">Reference proteome</keyword>
<organism evidence="10 11">
    <name type="scientific">Corynespora cassiicola Philippines</name>
    <dbReference type="NCBI Taxonomy" id="1448308"/>
    <lineage>
        <taxon>Eukaryota</taxon>
        <taxon>Fungi</taxon>
        <taxon>Dikarya</taxon>
        <taxon>Ascomycota</taxon>
        <taxon>Pezizomycotina</taxon>
        <taxon>Dothideomycetes</taxon>
        <taxon>Pleosporomycetidae</taxon>
        <taxon>Pleosporales</taxon>
        <taxon>Corynesporascaceae</taxon>
        <taxon>Corynespora</taxon>
    </lineage>
</organism>
<evidence type="ECO:0000256" key="8">
    <source>
        <dbReference type="ARBA" id="ARBA00041137"/>
    </source>
</evidence>
<evidence type="ECO:0000256" key="6">
    <source>
        <dbReference type="ARBA" id="ARBA00037941"/>
    </source>
</evidence>
<comment type="similarity">
    <text evidence="6">Belongs to the L2HGDH family.</text>
</comment>
<dbReference type="InterPro" id="IPR036188">
    <property type="entry name" value="FAD/NAD-bd_sf"/>
</dbReference>
<evidence type="ECO:0000313" key="11">
    <source>
        <dbReference type="Proteomes" id="UP000240883"/>
    </source>
</evidence>
<dbReference type="PANTHER" id="PTHR43104:SF4">
    <property type="entry name" value="L-2-HYDROXYGLUTARATE DEHYDROGENASE, MITOCHONDRIAL"/>
    <property type="match status" value="1"/>
</dbReference>
<proteinExistence type="inferred from homology"/>
<accession>A0A2T2NZ78</accession>
<dbReference type="OrthoDB" id="498204at2759"/>
<evidence type="ECO:0000256" key="1">
    <source>
        <dbReference type="ARBA" id="ARBA00001974"/>
    </source>
</evidence>
<evidence type="ECO:0000256" key="4">
    <source>
        <dbReference type="ARBA" id="ARBA00023002"/>
    </source>
</evidence>
<evidence type="ECO:0000259" key="9">
    <source>
        <dbReference type="Pfam" id="PF01266"/>
    </source>
</evidence>
<dbReference type="Proteomes" id="UP000240883">
    <property type="component" value="Unassembled WGS sequence"/>
</dbReference>
<keyword evidence="4" id="KW-0560">Oxidoreductase</keyword>
<comment type="cofactor">
    <cofactor evidence="1">
        <name>FAD</name>
        <dbReference type="ChEBI" id="CHEBI:57692"/>
    </cofactor>
</comment>